<feature type="domain" description="DUF1980" evidence="3">
    <location>
        <begin position="154"/>
        <end position="288"/>
    </location>
</feature>
<feature type="transmembrane region" description="Helical" evidence="1">
    <location>
        <begin position="12"/>
        <end position="31"/>
    </location>
</feature>
<evidence type="ECO:0000313" key="5">
    <source>
        <dbReference type="Proteomes" id="UP001057877"/>
    </source>
</evidence>
<dbReference type="Pfam" id="PF21537">
    <property type="entry name" value="DUF1980_C"/>
    <property type="match status" value="1"/>
</dbReference>
<reference evidence="4" key="1">
    <citation type="submission" date="2022-01" db="EMBL/GenBank/DDBJ databases">
        <title>Paenibacillus spongiae sp. nov., isolated from marine sponge.</title>
        <authorList>
            <person name="Li Z."/>
            <person name="Zhang M."/>
        </authorList>
    </citation>
    <scope>NUCLEOTIDE SEQUENCE</scope>
    <source>
        <strain evidence="4">PHS-Z3</strain>
    </source>
</reference>
<feature type="domain" description="DUF1980" evidence="2">
    <location>
        <begin position="14"/>
        <end position="123"/>
    </location>
</feature>
<dbReference type="InterPro" id="IPR048493">
    <property type="entry name" value="DUF1980_N"/>
</dbReference>
<protein>
    <submittedName>
        <fullName evidence="4">TIGR03943 family protein</fullName>
    </submittedName>
</protein>
<keyword evidence="1" id="KW-1133">Transmembrane helix</keyword>
<sequence length="297" mass="32695">MSTTNRRQLVHHLLRAGILAGFAIYIVYLVRTGSMTLYIEPRTVLYVKLSAIGLIAAAVYQFSVALQAGMGINIHYDCDCGHEPPESVWKNLLIYGLFLFPLTLGFIFPNGMFDVSTSGEQGYSFTGIESSLTGTGGHSPSSLTEEQLNRLFPADESSESFAEFGKRLYRQKEVIVSDQLYMETLSTLERYRPHFIGKTVVISGFVYRQEGMTSEQLAVGRYAADCCPADAQAYGMVISASRAAAYSNGTWVTVRGTLSEGSFNDQTLLLEAQHIQATNAPDSPDVYPGVQLDRKAY</sequence>
<name>A0ABY5SG95_9BACL</name>
<accession>A0ABY5SG95</accession>
<keyword evidence="5" id="KW-1185">Reference proteome</keyword>
<dbReference type="Pfam" id="PF09323">
    <property type="entry name" value="DUF1980"/>
    <property type="match status" value="1"/>
</dbReference>
<evidence type="ECO:0000259" key="3">
    <source>
        <dbReference type="Pfam" id="PF21537"/>
    </source>
</evidence>
<gene>
    <name evidence="4" type="ORF">L1F29_07740</name>
</gene>
<dbReference type="Proteomes" id="UP001057877">
    <property type="component" value="Chromosome"/>
</dbReference>
<keyword evidence="1" id="KW-0812">Transmembrane</keyword>
<evidence type="ECO:0000313" key="4">
    <source>
        <dbReference type="EMBL" id="UVI31698.1"/>
    </source>
</evidence>
<dbReference type="PANTHER" id="PTHR40047">
    <property type="entry name" value="UPF0703 PROTEIN YCGQ"/>
    <property type="match status" value="1"/>
</dbReference>
<dbReference type="InterPro" id="IPR048447">
    <property type="entry name" value="DUF1980_C"/>
</dbReference>
<feature type="transmembrane region" description="Helical" evidence="1">
    <location>
        <begin position="43"/>
        <end position="62"/>
    </location>
</feature>
<dbReference type="InterPro" id="IPR052955">
    <property type="entry name" value="UPF0703_membrane_permease"/>
</dbReference>
<dbReference type="PANTHER" id="PTHR40047:SF1">
    <property type="entry name" value="UPF0703 PROTEIN YCGQ"/>
    <property type="match status" value="1"/>
</dbReference>
<proteinExistence type="predicted"/>
<feature type="transmembrane region" description="Helical" evidence="1">
    <location>
        <begin position="92"/>
        <end position="113"/>
    </location>
</feature>
<organism evidence="4 5">
    <name type="scientific">Paenibacillus spongiae</name>
    <dbReference type="NCBI Taxonomy" id="2909671"/>
    <lineage>
        <taxon>Bacteria</taxon>
        <taxon>Bacillati</taxon>
        <taxon>Bacillota</taxon>
        <taxon>Bacilli</taxon>
        <taxon>Bacillales</taxon>
        <taxon>Paenibacillaceae</taxon>
        <taxon>Paenibacillus</taxon>
    </lineage>
</organism>
<dbReference type="RefSeq" id="WP_258387760.1">
    <property type="nucleotide sequence ID" value="NZ_CP091430.1"/>
</dbReference>
<dbReference type="EMBL" id="CP091430">
    <property type="protein sequence ID" value="UVI31698.1"/>
    <property type="molecule type" value="Genomic_DNA"/>
</dbReference>
<dbReference type="NCBIfam" id="TIGR03943">
    <property type="entry name" value="TIGR03943 family putative permease subunit"/>
    <property type="match status" value="1"/>
</dbReference>
<dbReference type="InterPro" id="IPR015402">
    <property type="entry name" value="DUF1980"/>
</dbReference>
<keyword evidence="1" id="KW-0472">Membrane</keyword>
<evidence type="ECO:0000256" key="1">
    <source>
        <dbReference type="SAM" id="Phobius"/>
    </source>
</evidence>
<evidence type="ECO:0000259" key="2">
    <source>
        <dbReference type="Pfam" id="PF09323"/>
    </source>
</evidence>